<dbReference type="EMBL" id="JBFWIC010000008">
    <property type="protein sequence ID" value="MEZ0474589.1"/>
    <property type="molecule type" value="Genomic_DNA"/>
</dbReference>
<dbReference type="RefSeq" id="WP_370563909.1">
    <property type="nucleotide sequence ID" value="NZ_JBFWIB010000005.1"/>
</dbReference>
<keyword evidence="4" id="KW-1185">Reference proteome</keyword>
<evidence type="ECO:0000313" key="4">
    <source>
        <dbReference type="Proteomes" id="UP001566331"/>
    </source>
</evidence>
<feature type="coiled-coil region" evidence="1">
    <location>
        <begin position="9"/>
        <end position="43"/>
    </location>
</feature>
<evidence type="ECO:0000313" key="3">
    <source>
        <dbReference type="EMBL" id="MEZ0474589.1"/>
    </source>
</evidence>
<reference evidence="3 4" key="1">
    <citation type="submission" date="2024-07" db="EMBL/GenBank/DDBJ databases">
        <title>Luteimonas salilacus sp. nov., isolated from the shore soil of Salt Lake in Tibet of China.</title>
        <authorList>
            <person name="Zhang X."/>
            <person name="Li A."/>
        </authorList>
    </citation>
    <scope>NUCLEOTIDE SEQUENCE [LARGE SCALE GENOMIC DNA]</scope>
    <source>
        <strain evidence="3 4">B3-2-R+30</strain>
    </source>
</reference>
<comment type="caution">
    <text evidence="3">The sequence shown here is derived from an EMBL/GenBank/DDBJ whole genome shotgun (WGS) entry which is preliminary data.</text>
</comment>
<feature type="compositionally biased region" description="Basic and acidic residues" evidence="2">
    <location>
        <begin position="55"/>
        <end position="77"/>
    </location>
</feature>
<protein>
    <recommendedName>
        <fullName evidence="5">IS66 family transposase</fullName>
    </recommendedName>
</protein>
<evidence type="ECO:0000256" key="1">
    <source>
        <dbReference type="SAM" id="Coils"/>
    </source>
</evidence>
<gene>
    <name evidence="3" type="ORF">AB6713_08150</name>
</gene>
<keyword evidence="1" id="KW-0175">Coiled coil</keyword>
<accession>A0ABV4HT54</accession>
<feature type="region of interest" description="Disordered" evidence="2">
    <location>
        <begin position="52"/>
        <end position="77"/>
    </location>
</feature>
<evidence type="ECO:0000256" key="2">
    <source>
        <dbReference type="SAM" id="MobiDB-lite"/>
    </source>
</evidence>
<dbReference type="Proteomes" id="UP001566331">
    <property type="component" value="Unassembled WGS sequence"/>
</dbReference>
<organism evidence="3 4">
    <name type="scientific">Luteimonas salinilitoris</name>
    <dbReference type="NCBI Taxonomy" id="3237697"/>
    <lineage>
        <taxon>Bacteria</taxon>
        <taxon>Pseudomonadati</taxon>
        <taxon>Pseudomonadota</taxon>
        <taxon>Gammaproteobacteria</taxon>
        <taxon>Lysobacterales</taxon>
        <taxon>Lysobacteraceae</taxon>
        <taxon>Luteimonas</taxon>
    </lineage>
</organism>
<proteinExistence type="predicted"/>
<sequence>MKNILEQRLETLASEQQKGREALAELDNQRARLTETLLRIEGAMAVLREMLANESSERNDEPGNDTARRELLRQVSP</sequence>
<evidence type="ECO:0008006" key="5">
    <source>
        <dbReference type="Google" id="ProtNLM"/>
    </source>
</evidence>
<name>A0ABV4HT54_9GAMM</name>